<dbReference type="Pfam" id="PF02120">
    <property type="entry name" value="Flg_hook"/>
    <property type="match status" value="1"/>
</dbReference>
<keyword evidence="3" id="KW-0282">Flagellum</keyword>
<feature type="domain" description="Flagellar hook-length control protein-like C-terminal" evidence="2">
    <location>
        <begin position="316"/>
        <end position="393"/>
    </location>
</feature>
<dbReference type="RefSeq" id="WP_104408890.1">
    <property type="nucleotide sequence ID" value="NZ_PTIS01000001.1"/>
</dbReference>
<gene>
    <name evidence="3" type="ORF">BD821_101164</name>
</gene>
<proteinExistence type="predicted"/>
<evidence type="ECO:0000313" key="4">
    <source>
        <dbReference type="Proteomes" id="UP000239863"/>
    </source>
</evidence>
<feature type="region of interest" description="Disordered" evidence="1">
    <location>
        <begin position="215"/>
        <end position="254"/>
    </location>
</feature>
<dbReference type="Proteomes" id="UP000239863">
    <property type="component" value="Unassembled WGS sequence"/>
</dbReference>
<dbReference type="CDD" id="cd17470">
    <property type="entry name" value="T3SS_Flik_C"/>
    <property type="match status" value="1"/>
</dbReference>
<dbReference type="OrthoDB" id="1934566at2"/>
<sequence length="450" mass="50794">MMQGIRPSNTYDYAKTNYPKPKNLEDKSFTENLALLSKDNKKESTNALKDKAGSDSTNIIKKDNYPPKEDICDLEEAETYEETKGSMDKSPFFMGLFALLKDNDLDLTKIVEEEPEIKESLDKIIFNFNEGDSKDINPSLNDIESLLNEMLGEELEPLKGQELEALKSEVNNLKVNDEVNIINIEKEPKENSNIKDIINKIYDLSLNRKSHETEALESNLEGESENKQTTLSLKTNKVETSLDSDNKSPFLTSGNEEDKELNLLKSLIGEKKVEKDFTKTFMINKSLMNNGEILEANGTENIVATKETMVSDVIKSVRFMEINNVKELTVKINPKELGQVIITLVQESDGMKAKIMASSKETYSLLNSNLKDLKNGMLEMNLKVNEIQVGISTEDFMSYSNLPQGFFESEFEKRQSNNGGKPKNVTKAEDAMIKDNDKEIIENGKINMLA</sequence>
<evidence type="ECO:0000259" key="2">
    <source>
        <dbReference type="Pfam" id="PF02120"/>
    </source>
</evidence>
<evidence type="ECO:0000313" key="3">
    <source>
        <dbReference type="EMBL" id="PPK49503.1"/>
    </source>
</evidence>
<feature type="compositionally biased region" description="Polar residues" evidence="1">
    <location>
        <begin position="227"/>
        <end position="254"/>
    </location>
</feature>
<feature type="region of interest" description="Disordered" evidence="1">
    <location>
        <begin position="40"/>
        <end position="67"/>
    </location>
</feature>
<dbReference type="InterPro" id="IPR021136">
    <property type="entry name" value="Flagellar_hook_control-like_C"/>
</dbReference>
<comment type="caution">
    <text evidence="3">The sequence shown here is derived from an EMBL/GenBank/DDBJ whole genome shotgun (WGS) entry which is preliminary data.</text>
</comment>
<dbReference type="EMBL" id="PTIS01000001">
    <property type="protein sequence ID" value="PPK49503.1"/>
    <property type="molecule type" value="Genomic_DNA"/>
</dbReference>
<keyword evidence="3" id="KW-0969">Cilium</keyword>
<feature type="compositionally biased region" description="Polar residues" evidence="1">
    <location>
        <begin position="1"/>
        <end position="11"/>
    </location>
</feature>
<reference evidence="3 4" key="1">
    <citation type="submission" date="2018-02" db="EMBL/GenBank/DDBJ databases">
        <title>Genomic Encyclopedia of Archaeal and Bacterial Type Strains, Phase II (KMG-II): from individual species to whole genera.</title>
        <authorList>
            <person name="Goeker M."/>
        </authorList>
    </citation>
    <scope>NUCLEOTIDE SEQUENCE [LARGE SCALE GENOMIC DNA]</scope>
    <source>
        <strain evidence="3 4">DSM 15099</strain>
    </source>
</reference>
<organism evidence="3 4">
    <name type="scientific">Clostridium algidicarnis DSM 15099</name>
    <dbReference type="NCBI Taxonomy" id="1121295"/>
    <lineage>
        <taxon>Bacteria</taxon>
        <taxon>Bacillati</taxon>
        <taxon>Bacillota</taxon>
        <taxon>Clostridia</taxon>
        <taxon>Eubacteriales</taxon>
        <taxon>Clostridiaceae</taxon>
        <taxon>Clostridium</taxon>
    </lineage>
</organism>
<name>A0A2S6G0T4_9CLOT</name>
<dbReference type="STRING" id="37659.GCA_000703125_02793"/>
<feature type="region of interest" description="Disordered" evidence="1">
    <location>
        <begin position="1"/>
        <end position="25"/>
    </location>
</feature>
<protein>
    <submittedName>
        <fullName evidence="3">Flagellar hook-length control protein FliK</fullName>
    </submittedName>
</protein>
<dbReference type="InterPro" id="IPR038610">
    <property type="entry name" value="FliK-like_C_sf"/>
</dbReference>
<feature type="compositionally biased region" description="Basic and acidic residues" evidence="1">
    <location>
        <begin position="40"/>
        <end position="53"/>
    </location>
</feature>
<keyword evidence="3" id="KW-0966">Cell projection</keyword>
<accession>A0A2S6G0T4</accession>
<evidence type="ECO:0000256" key="1">
    <source>
        <dbReference type="SAM" id="MobiDB-lite"/>
    </source>
</evidence>
<dbReference type="Gene3D" id="3.30.750.140">
    <property type="match status" value="1"/>
</dbReference>
<dbReference type="AlphaFoldDB" id="A0A2S6G0T4"/>